<evidence type="ECO:0000259" key="13">
    <source>
        <dbReference type="PROSITE" id="PS50192"/>
    </source>
</evidence>
<dbReference type="EMBL" id="AP007255">
    <property type="protein sequence ID" value="BAE49358.1"/>
    <property type="molecule type" value="Genomic_DNA"/>
</dbReference>
<dbReference type="SMART" id="SM00304">
    <property type="entry name" value="HAMP"/>
    <property type="match status" value="1"/>
</dbReference>
<feature type="transmembrane region" description="Helical" evidence="11">
    <location>
        <begin position="218"/>
        <end position="237"/>
    </location>
</feature>
<keyword evidence="4 11" id="KW-0812">Transmembrane</keyword>
<evidence type="ECO:0000259" key="12">
    <source>
        <dbReference type="PROSITE" id="PS50111"/>
    </source>
</evidence>
<dbReference type="CDD" id="cd06225">
    <property type="entry name" value="HAMP"/>
    <property type="match status" value="1"/>
</dbReference>
<dbReference type="Pfam" id="PF00672">
    <property type="entry name" value="HAMP"/>
    <property type="match status" value="1"/>
</dbReference>
<evidence type="ECO:0000256" key="4">
    <source>
        <dbReference type="ARBA" id="ARBA00022692"/>
    </source>
</evidence>
<dbReference type="Pfam" id="PF17200">
    <property type="entry name" value="sCache_2"/>
    <property type="match status" value="1"/>
</dbReference>
<dbReference type="PANTHER" id="PTHR32089:SF112">
    <property type="entry name" value="LYSOZYME-LIKE PROTEIN-RELATED"/>
    <property type="match status" value="1"/>
</dbReference>
<dbReference type="Proteomes" id="UP000007058">
    <property type="component" value="Chromosome"/>
</dbReference>
<name>Q2W9W7_PARM1</name>
<dbReference type="InterPro" id="IPR033480">
    <property type="entry name" value="sCache_2"/>
</dbReference>
<evidence type="ECO:0000256" key="7">
    <source>
        <dbReference type="ARBA" id="ARBA00023224"/>
    </source>
</evidence>
<keyword evidence="6 11" id="KW-0472">Membrane</keyword>
<dbReference type="Pfam" id="PF00015">
    <property type="entry name" value="MCPsignal"/>
    <property type="match status" value="1"/>
</dbReference>
<dbReference type="AlphaFoldDB" id="Q2W9W7"/>
<feature type="domain" description="HAMP" evidence="14">
    <location>
        <begin position="234"/>
        <end position="287"/>
    </location>
</feature>
<dbReference type="SUPFAM" id="SSF58104">
    <property type="entry name" value="Methyl-accepting chemotaxis protein (MCP) signaling domain"/>
    <property type="match status" value="1"/>
</dbReference>
<dbReference type="InterPro" id="IPR004089">
    <property type="entry name" value="MCPsignal_dom"/>
</dbReference>
<dbReference type="PANTHER" id="PTHR32089">
    <property type="entry name" value="METHYL-ACCEPTING CHEMOTAXIS PROTEIN MCPB"/>
    <property type="match status" value="1"/>
</dbReference>
<evidence type="ECO:0000256" key="8">
    <source>
        <dbReference type="ARBA" id="ARBA00029447"/>
    </source>
</evidence>
<dbReference type="STRING" id="342108.amb0554"/>
<keyword evidence="2" id="KW-1003">Cell membrane</keyword>
<gene>
    <name evidence="15" type="ordered locus">amb0554</name>
</gene>
<dbReference type="KEGG" id="mag:amb0554"/>
<evidence type="ECO:0000256" key="6">
    <source>
        <dbReference type="ARBA" id="ARBA00023136"/>
    </source>
</evidence>
<dbReference type="GO" id="GO:0004888">
    <property type="term" value="F:transmembrane signaling receptor activity"/>
    <property type="evidence" value="ECO:0007669"/>
    <property type="project" value="InterPro"/>
</dbReference>
<dbReference type="Gene3D" id="3.30.450.20">
    <property type="entry name" value="PAS domain"/>
    <property type="match status" value="1"/>
</dbReference>
<comment type="similarity">
    <text evidence="8">Belongs to the methyl-accepting chemotaxis (MCP) protein family.</text>
</comment>
<dbReference type="InterPro" id="IPR004090">
    <property type="entry name" value="Chemotax_Me-accpt_rcpt"/>
</dbReference>
<keyword evidence="16" id="KW-1185">Reference proteome</keyword>
<keyword evidence="10" id="KW-0175">Coiled coil</keyword>
<dbReference type="GO" id="GO:0006935">
    <property type="term" value="P:chemotaxis"/>
    <property type="evidence" value="ECO:0007669"/>
    <property type="project" value="InterPro"/>
</dbReference>
<evidence type="ECO:0000256" key="3">
    <source>
        <dbReference type="ARBA" id="ARBA00022519"/>
    </source>
</evidence>
<dbReference type="SMART" id="SM00283">
    <property type="entry name" value="MA"/>
    <property type="match status" value="1"/>
</dbReference>
<keyword evidence="5 11" id="KW-1133">Transmembrane helix</keyword>
<dbReference type="HOGENOM" id="CLU_000445_107_27_5"/>
<evidence type="ECO:0000256" key="2">
    <source>
        <dbReference type="ARBA" id="ARBA00022475"/>
    </source>
</evidence>
<reference evidence="15 16" key="1">
    <citation type="journal article" date="2005" name="DNA Res.">
        <title>Complete genome sequence of the facultative anaerobic magnetotactic bacterium Magnetospirillum sp. strain AMB-1.</title>
        <authorList>
            <person name="Matsunaga T."/>
            <person name="Okamura Y."/>
            <person name="Fukuda Y."/>
            <person name="Wahyudi A.T."/>
            <person name="Murase Y."/>
            <person name="Takeyama H."/>
        </authorList>
    </citation>
    <scope>NUCLEOTIDE SEQUENCE [LARGE SCALE GENOMIC DNA]</scope>
    <source>
        <strain evidence="16">ATCC 700264 / AMB-1</strain>
    </source>
</reference>
<feature type="domain" description="Methyl-accepting transducer" evidence="12">
    <location>
        <begin position="328"/>
        <end position="564"/>
    </location>
</feature>
<keyword evidence="7 9" id="KW-0807">Transducer</keyword>
<accession>Q2W9W7</accession>
<evidence type="ECO:0000256" key="9">
    <source>
        <dbReference type="PROSITE-ProRule" id="PRU00284"/>
    </source>
</evidence>
<evidence type="ECO:0000256" key="11">
    <source>
        <dbReference type="SAM" id="Phobius"/>
    </source>
</evidence>
<feature type="transmembrane region" description="Helical" evidence="11">
    <location>
        <begin position="33"/>
        <end position="53"/>
    </location>
</feature>
<dbReference type="Gene3D" id="1.10.287.950">
    <property type="entry name" value="Methyl-accepting chemotaxis protein"/>
    <property type="match status" value="1"/>
</dbReference>
<organism evidence="15 16">
    <name type="scientific">Paramagnetospirillum magneticum (strain ATCC 700264 / AMB-1)</name>
    <name type="common">Magnetospirillum magneticum</name>
    <dbReference type="NCBI Taxonomy" id="342108"/>
    <lineage>
        <taxon>Bacteria</taxon>
        <taxon>Pseudomonadati</taxon>
        <taxon>Pseudomonadota</taxon>
        <taxon>Alphaproteobacteria</taxon>
        <taxon>Rhodospirillales</taxon>
        <taxon>Magnetospirillaceae</taxon>
        <taxon>Paramagnetospirillum</taxon>
    </lineage>
</organism>
<evidence type="ECO:0000256" key="5">
    <source>
        <dbReference type="ARBA" id="ARBA00022989"/>
    </source>
</evidence>
<dbReference type="PRINTS" id="PR00260">
    <property type="entry name" value="CHEMTRNSDUCR"/>
</dbReference>
<dbReference type="GO" id="GO:0005886">
    <property type="term" value="C:plasma membrane"/>
    <property type="evidence" value="ECO:0007669"/>
    <property type="project" value="UniProtKB-SubCell"/>
</dbReference>
<evidence type="ECO:0000259" key="14">
    <source>
        <dbReference type="PROSITE" id="PS50885"/>
    </source>
</evidence>
<evidence type="ECO:0000313" key="15">
    <source>
        <dbReference type="EMBL" id="BAE49358.1"/>
    </source>
</evidence>
<dbReference type="InterPro" id="IPR000727">
    <property type="entry name" value="T_SNARE_dom"/>
</dbReference>
<dbReference type="PROSITE" id="PS50885">
    <property type="entry name" value="HAMP"/>
    <property type="match status" value="1"/>
</dbReference>
<evidence type="ECO:0000256" key="1">
    <source>
        <dbReference type="ARBA" id="ARBA00004429"/>
    </source>
</evidence>
<sequence length="586" mass="62680">MAKWPLPGGCRPSRNRKTEVAMGGLKLGIGGKIWALVALLVAGLGLLAVQSLSSTHETLIEDRRQALKQVLDSSASVVESFRARAAKGEFSEEQGKRLAMETLRAWRYGNNDYVFINSYDMRPLMHPLRPEMEGQDQSEMKDPNGVYVTRAMIEVARSPAGAGFTSYHWARVKDKPPVPKLVYVINYKPWNWVLGTGVYIDDIDEAYAAKALDLGTKAALLGVLAAVIAVLIARSITGPLGQLVSRMRALAEGDIERQVEGTGRKDEIGALARAMEVFRGNARENRRLLDEQEQLKLAAAQERNRTLRDMAEGLERRVKSAVDAINNVGQRLNGASSAMTQTADQTSEQTGAVVAATQQTSTNVQTVASAAEELSASGNEISRQVSLTADIARAAAEEASQTNGMVAALAAAAGRIGEVVQLIDAIAGQTNLLALNATIEAARAGEAGKGFAVVAGEVKTLANQTAKATQEITTQIAAVQTETTRAVAAIRHIGETITRVDEATSSIASAVEEQNAAIHEITRSVQEAARGTREVTEHISRVSDGARTSKSAAEEVAGSAREMVTQNGTLTREIDGFLREIRTQAS</sequence>
<feature type="coiled-coil region" evidence="10">
    <location>
        <begin position="285"/>
        <end position="317"/>
    </location>
</feature>
<dbReference type="InterPro" id="IPR003660">
    <property type="entry name" value="HAMP_dom"/>
</dbReference>
<dbReference type="GO" id="GO:0007165">
    <property type="term" value="P:signal transduction"/>
    <property type="evidence" value="ECO:0007669"/>
    <property type="project" value="UniProtKB-KW"/>
</dbReference>
<keyword evidence="3" id="KW-0997">Cell inner membrane</keyword>
<dbReference type="PROSITE" id="PS50192">
    <property type="entry name" value="T_SNARE"/>
    <property type="match status" value="1"/>
</dbReference>
<feature type="domain" description="T-SNARE coiled-coil homology" evidence="13">
    <location>
        <begin position="490"/>
        <end position="542"/>
    </location>
</feature>
<evidence type="ECO:0000256" key="10">
    <source>
        <dbReference type="SAM" id="Coils"/>
    </source>
</evidence>
<dbReference type="Gene3D" id="6.10.340.10">
    <property type="match status" value="1"/>
</dbReference>
<proteinExistence type="inferred from homology"/>
<dbReference type="SMART" id="SM01049">
    <property type="entry name" value="Cache_2"/>
    <property type="match status" value="1"/>
</dbReference>
<dbReference type="PROSITE" id="PS50111">
    <property type="entry name" value="CHEMOTAXIS_TRANSDUC_2"/>
    <property type="match status" value="1"/>
</dbReference>
<protein>
    <submittedName>
        <fullName evidence="15">Methyl-accepting chemotaxis protein</fullName>
    </submittedName>
</protein>
<evidence type="ECO:0000313" key="16">
    <source>
        <dbReference type="Proteomes" id="UP000007058"/>
    </source>
</evidence>
<comment type="subcellular location">
    <subcellularLocation>
        <location evidence="1">Cell inner membrane</location>
        <topology evidence="1">Multi-pass membrane protein</topology>
    </subcellularLocation>
</comment>